<comment type="caution">
    <text evidence="1">The sequence shown here is derived from an EMBL/GenBank/DDBJ whole genome shotgun (WGS) entry which is preliminary data.</text>
</comment>
<protein>
    <submittedName>
        <fullName evidence="1">Uncharacterized protein</fullName>
    </submittedName>
</protein>
<dbReference type="EMBL" id="MTSE01000019">
    <property type="protein sequence ID" value="OUJ71040.1"/>
    <property type="molecule type" value="Genomic_DNA"/>
</dbReference>
<organism evidence="1 2">
    <name type="scientific">Hymenobacter crusticola</name>
    <dbReference type="NCBI Taxonomy" id="1770526"/>
    <lineage>
        <taxon>Bacteria</taxon>
        <taxon>Pseudomonadati</taxon>
        <taxon>Bacteroidota</taxon>
        <taxon>Cytophagia</taxon>
        <taxon>Cytophagales</taxon>
        <taxon>Hymenobacteraceae</taxon>
        <taxon>Hymenobacter</taxon>
    </lineage>
</organism>
<proteinExistence type="predicted"/>
<dbReference type="Proteomes" id="UP000194873">
    <property type="component" value="Unassembled WGS sequence"/>
</dbReference>
<accession>A0A243W815</accession>
<dbReference type="AlphaFoldDB" id="A0A243W815"/>
<gene>
    <name evidence="1" type="ORF">BXP70_23035</name>
</gene>
<evidence type="ECO:0000313" key="2">
    <source>
        <dbReference type="Proteomes" id="UP000194873"/>
    </source>
</evidence>
<keyword evidence="2" id="KW-1185">Reference proteome</keyword>
<evidence type="ECO:0000313" key="1">
    <source>
        <dbReference type="EMBL" id="OUJ71040.1"/>
    </source>
</evidence>
<name>A0A243W815_9BACT</name>
<reference evidence="1 2" key="1">
    <citation type="submission" date="2017-01" db="EMBL/GenBank/DDBJ databases">
        <title>A new Hymenobacter.</title>
        <authorList>
            <person name="Liang Y."/>
            <person name="Feng F."/>
        </authorList>
    </citation>
    <scope>NUCLEOTIDE SEQUENCE [LARGE SCALE GENOMIC DNA]</scope>
    <source>
        <strain evidence="1">MIMBbqt21</strain>
    </source>
</reference>
<sequence length="96" mass="10709">MWPFFGLAQVVITYEGTENKQFPITGKAGSAAVFYDATENTLVAKAANFLAEDIDKVSEKSRRYWPQVAPCQPRSLLLARSATSLSISLWPIRSWV</sequence>